<protein>
    <submittedName>
        <fullName evidence="1">GrpB family protein</fullName>
    </submittedName>
</protein>
<dbReference type="InterPro" id="IPR007344">
    <property type="entry name" value="GrpB/CoaE"/>
</dbReference>
<reference evidence="1 2" key="1">
    <citation type="submission" date="2021-03" db="EMBL/GenBank/DDBJ databases">
        <title>Whole genome sequence of Metabacillus bambusae BG109.</title>
        <authorList>
            <person name="Jeong J.W."/>
        </authorList>
    </citation>
    <scope>NUCLEOTIDE SEQUENCE [LARGE SCALE GENOMIC DNA]</scope>
    <source>
        <strain evidence="1 2">BG109</strain>
    </source>
</reference>
<dbReference type="Pfam" id="PF04229">
    <property type="entry name" value="GrpB"/>
    <property type="match status" value="1"/>
</dbReference>
<dbReference type="InterPro" id="IPR043519">
    <property type="entry name" value="NT_sf"/>
</dbReference>
<dbReference type="PANTHER" id="PTHR34822">
    <property type="entry name" value="GRPB DOMAIN PROTEIN (AFU_ORTHOLOGUE AFUA_1G01530)"/>
    <property type="match status" value="1"/>
</dbReference>
<name>A0ABS3MYK7_9BACI</name>
<proteinExistence type="predicted"/>
<sequence length="176" mass="20748">MRKTKILAWTEEWAKSYSQEEKILKEVFRDEIVDIFHIGSTSIPTIGYAKPIIDILIVVKNIEKVDLYNNEMLELGYEPKGENGIAGRRYFPKGKDYRTHHLHIFQVGSEHIKTHIDFKEYLIKNPAEAKKYGELKINLAKQFPNEHHKYQDGKQQFVNELADKAKQWVSQRRFSD</sequence>
<dbReference type="PANTHER" id="PTHR34822:SF1">
    <property type="entry name" value="GRPB FAMILY PROTEIN"/>
    <property type="match status" value="1"/>
</dbReference>
<gene>
    <name evidence="1" type="ORF">I7822_05135</name>
</gene>
<evidence type="ECO:0000313" key="2">
    <source>
        <dbReference type="Proteomes" id="UP000663981"/>
    </source>
</evidence>
<dbReference type="Proteomes" id="UP000663981">
    <property type="component" value="Unassembled WGS sequence"/>
</dbReference>
<accession>A0ABS3MYK7</accession>
<evidence type="ECO:0000313" key="1">
    <source>
        <dbReference type="EMBL" id="MBO1511068.1"/>
    </source>
</evidence>
<organism evidence="1 2">
    <name type="scientific">Metabacillus bambusae</name>
    <dbReference type="NCBI Taxonomy" id="2795218"/>
    <lineage>
        <taxon>Bacteria</taxon>
        <taxon>Bacillati</taxon>
        <taxon>Bacillota</taxon>
        <taxon>Bacilli</taxon>
        <taxon>Bacillales</taxon>
        <taxon>Bacillaceae</taxon>
        <taxon>Metabacillus</taxon>
    </lineage>
</organism>
<dbReference type="RefSeq" id="WP_207975754.1">
    <property type="nucleotide sequence ID" value="NZ_JAGDEL010000003.1"/>
</dbReference>
<dbReference type="Gene3D" id="3.30.460.10">
    <property type="entry name" value="Beta Polymerase, domain 2"/>
    <property type="match status" value="1"/>
</dbReference>
<comment type="caution">
    <text evidence="1">The sequence shown here is derived from an EMBL/GenBank/DDBJ whole genome shotgun (WGS) entry which is preliminary data.</text>
</comment>
<dbReference type="EMBL" id="JAGDEL010000003">
    <property type="protein sequence ID" value="MBO1511068.1"/>
    <property type="molecule type" value="Genomic_DNA"/>
</dbReference>
<dbReference type="SUPFAM" id="SSF81301">
    <property type="entry name" value="Nucleotidyltransferase"/>
    <property type="match status" value="1"/>
</dbReference>
<keyword evidence="2" id="KW-1185">Reference proteome</keyword>